<dbReference type="Pfam" id="PF13439">
    <property type="entry name" value="Glyco_transf_4"/>
    <property type="match status" value="1"/>
</dbReference>
<dbReference type="InterPro" id="IPR028098">
    <property type="entry name" value="Glyco_trans_4-like_N"/>
</dbReference>
<evidence type="ECO:0000313" key="5">
    <source>
        <dbReference type="Proteomes" id="UP000287188"/>
    </source>
</evidence>
<dbReference type="Pfam" id="PF00534">
    <property type="entry name" value="Glycos_transf_1"/>
    <property type="match status" value="1"/>
</dbReference>
<feature type="domain" description="Glycosyl transferase family 1" evidence="2">
    <location>
        <begin position="183"/>
        <end position="348"/>
    </location>
</feature>
<feature type="domain" description="Glycosyltransferase subfamily 4-like N-terminal" evidence="3">
    <location>
        <begin position="15"/>
        <end position="171"/>
    </location>
</feature>
<dbReference type="Gene3D" id="3.40.50.2000">
    <property type="entry name" value="Glycogen Phosphorylase B"/>
    <property type="match status" value="2"/>
</dbReference>
<accession>A0A402AWH5</accession>
<sequence length="382" mass="42641">MRIAIDLITAEYEPGGMLLATRALLHGLARVDQHNEYIIVTGRPEAYWALAQFPNIQLHPAALPSRRGILIQHQVLGPHILQQVKPDLLHTPAFAAPLGWQGPLVTTIHDLAFLKVPEQSSWYPRLYHKYLLRSGVRKSQRIIAISEQTYNELTTCWSIPSERIRLIHHALRPEVSECHISEEAIKQMRQRYGQRYLLHVGRIMPRKNVERLLEAFDLLAGRFADLHLVLTGGLGYGSEAAVQLIEHSPYRERIHQAGWVEDDAMGALYAGASALVFPSKHEGQGMPTLEAMACGTPVVASYEAASVEIAGDAVLRANCASAQPLADAIQHILTNEELRRRLIQQGKQQAQAFHHATCAKKTLAVYHEAIDSYRQTATRTGV</sequence>
<dbReference type="EMBL" id="BIFS01000002">
    <property type="protein sequence ID" value="GCE23424.1"/>
    <property type="molecule type" value="Genomic_DNA"/>
</dbReference>
<evidence type="ECO:0000259" key="3">
    <source>
        <dbReference type="Pfam" id="PF13439"/>
    </source>
</evidence>
<dbReference type="RefSeq" id="WP_161977914.1">
    <property type="nucleotide sequence ID" value="NZ_BIFS01000002.1"/>
</dbReference>
<dbReference type="GO" id="GO:0009103">
    <property type="term" value="P:lipopolysaccharide biosynthetic process"/>
    <property type="evidence" value="ECO:0007669"/>
    <property type="project" value="TreeGrafter"/>
</dbReference>
<dbReference type="SUPFAM" id="SSF53756">
    <property type="entry name" value="UDP-Glycosyltransferase/glycogen phosphorylase"/>
    <property type="match status" value="1"/>
</dbReference>
<dbReference type="GO" id="GO:0016757">
    <property type="term" value="F:glycosyltransferase activity"/>
    <property type="evidence" value="ECO:0007669"/>
    <property type="project" value="InterPro"/>
</dbReference>
<keyword evidence="1 4" id="KW-0808">Transferase</keyword>
<dbReference type="AlphaFoldDB" id="A0A402AWH5"/>
<protein>
    <submittedName>
        <fullName evidence="4">Glycosyl transferase family 1</fullName>
    </submittedName>
</protein>
<evidence type="ECO:0000256" key="1">
    <source>
        <dbReference type="ARBA" id="ARBA00022679"/>
    </source>
</evidence>
<organism evidence="4 5">
    <name type="scientific">Dictyobacter kobayashii</name>
    <dbReference type="NCBI Taxonomy" id="2014872"/>
    <lineage>
        <taxon>Bacteria</taxon>
        <taxon>Bacillati</taxon>
        <taxon>Chloroflexota</taxon>
        <taxon>Ktedonobacteria</taxon>
        <taxon>Ktedonobacterales</taxon>
        <taxon>Dictyobacteraceae</taxon>
        <taxon>Dictyobacter</taxon>
    </lineage>
</organism>
<proteinExistence type="predicted"/>
<name>A0A402AWH5_9CHLR</name>
<keyword evidence="5" id="KW-1185">Reference proteome</keyword>
<evidence type="ECO:0000259" key="2">
    <source>
        <dbReference type="Pfam" id="PF00534"/>
    </source>
</evidence>
<dbReference type="InterPro" id="IPR001296">
    <property type="entry name" value="Glyco_trans_1"/>
</dbReference>
<dbReference type="PANTHER" id="PTHR46401:SF2">
    <property type="entry name" value="GLYCOSYLTRANSFERASE WBBK-RELATED"/>
    <property type="match status" value="1"/>
</dbReference>
<comment type="caution">
    <text evidence="4">The sequence shown here is derived from an EMBL/GenBank/DDBJ whole genome shotgun (WGS) entry which is preliminary data.</text>
</comment>
<dbReference type="PANTHER" id="PTHR46401">
    <property type="entry name" value="GLYCOSYLTRANSFERASE WBBK-RELATED"/>
    <property type="match status" value="1"/>
</dbReference>
<reference evidence="5" key="1">
    <citation type="submission" date="2018-12" db="EMBL/GenBank/DDBJ databases">
        <title>Tengunoibacter tsumagoiensis gen. nov., sp. nov., Dictyobacter kobayashii sp. nov., D. alpinus sp. nov., and D. joshuensis sp. nov. and description of Dictyobacteraceae fam. nov. within the order Ktedonobacterales isolated from Tengu-no-mugimeshi.</title>
        <authorList>
            <person name="Wang C.M."/>
            <person name="Zheng Y."/>
            <person name="Sakai Y."/>
            <person name="Toyoda A."/>
            <person name="Minakuchi Y."/>
            <person name="Abe K."/>
            <person name="Yokota A."/>
            <person name="Yabe S."/>
        </authorList>
    </citation>
    <scope>NUCLEOTIDE SEQUENCE [LARGE SCALE GENOMIC DNA]</scope>
    <source>
        <strain evidence="5">Uno11</strain>
    </source>
</reference>
<gene>
    <name evidence="4" type="ORF">KDK_72240</name>
</gene>
<dbReference type="Proteomes" id="UP000287188">
    <property type="component" value="Unassembled WGS sequence"/>
</dbReference>
<dbReference type="CDD" id="cd03809">
    <property type="entry name" value="GT4_MtfB-like"/>
    <property type="match status" value="1"/>
</dbReference>
<evidence type="ECO:0000313" key="4">
    <source>
        <dbReference type="EMBL" id="GCE23424.1"/>
    </source>
</evidence>